<dbReference type="PANTHER" id="PTHR15332">
    <property type="entry name" value="PROPROTEIN CONVERTASE SUBTILISIN_KEXIN TYPE 5-LIKE"/>
    <property type="match status" value="1"/>
</dbReference>
<keyword evidence="4 7" id="KW-0812">Transmembrane</keyword>
<dbReference type="NCBIfam" id="TIGR02232">
    <property type="entry name" value="myxo_disulf_rpt"/>
    <property type="match status" value="2"/>
</dbReference>
<protein>
    <submittedName>
        <fullName evidence="7">Hypothetical transmembrane protein</fullName>
    </submittedName>
</protein>
<feature type="transmembrane region" description="Helical" evidence="4">
    <location>
        <begin position="1559"/>
        <end position="1577"/>
    </location>
</feature>
<feature type="domain" description="EGF-like" evidence="6">
    <location>
        <begin position="638"/>
        <end position="667"/>
    </location>
</feature>
<dbReference type="InterPro" id="IPR011936">
    <property type="entry name" value="Myxo_disulph_rpt"/>
</dbReference>
<feature type="transmembrane region" description="Helical" evidence="4">
    <location>
        <begin position="1247"/>
        <end position="1272"/>
    </location>
</feature>
<proteinExistence type="predicted"/>
<feature type="domain" description="EGF-like" evidence="6">
    <location>
        <begin position="889"/>
        <end position="940"/>
    </location>
</feature>
<feature type="transmembrane region" description="Helical" evidence="4">
    <location>
        <begin position="1339"/>
        <end position="1366"/>
    </location>
</feature>
<keyword evidence="3" id="KW-1015">Disulfide bond</keyword>
<dbReference type="KEGG" id="ptm:PTMB.237c"/>
<dbReference type="EMBL" id="CR548612">
    <property type="protein sequence ID" value="CAH03435.1"/>
    <property type="molecule type" value="Genomic_DNA"/>
</dbReference>
<dbReference type="STRING" id="5888.Q6BFY5"/>
<dbReference type="InterPro" id="IPR009030">
    <property type="entry name" value="Growth_fac_rcpt_cys_sf"/>
</dbReference>
<dbReference type="Pfam" id="PF13948">
    <property type="entry name" value="DUF4215"/>
    <property type="match status" value="2"/>
</dbReference>
<reference evidence="7 8" key="1">
    <citation type="journal article" date="2004" name="Curr. Biol.">
        <title>High coding density on the largest Paramecium tetraurelia somatic chromosome.</title>
        <authorList>
            <person name="Zagulski M."/>
            <person name="Nowak J.K."/>
            <person name="Le Mouel A."/>
            <person name="Nowacki M."/>
            <person name="Migdalski A."/>
            <person name="Gromadka R."/>
            <person name="Noel B."/>
            <person name="Blanc I."/>
            <person name="Dessen P."/>
            <person name="Wincker P."/>
            <person name="Keller A.M."/>
            <person name="Cohen J."/>
            <person name="Meyer E."/>
            <person name="Sperling L."/>
        </authorList>
    </citation>
    <scope>NUCLEOTIDE SEQUENCE [LARGE SCALE GENOMIC DNA]</scope>
    <source>
        <strain evidence="7 8">Stock d4-2</strain>
    </source>
</reference>
<keyword evidence="1 5" id="KW-0732">Signal</keyword>
<evidence type="ECO:0000313" key="7">
    <source>
        <dbReference type="EMBL" id="CAH03435.1"/>
    </source>
</evidence>
<evidence type="ECO:0000313" key="8">
    <source>
        <dbReference type="Proteomes" id="UP000000600"/>
    </source>
</evidence>
<feature type="domain" description="EGF-like" evidence="6">
    <location>
        <begin position="162"/>
        <end position="192"/>
    </location>
</feature>
<keyword evidence="8" id="KW-1185">Reference proteome</keyword>
<feature type="domain" description="EGF-like" evidence="6">
    <location>
        <begin position="753"/>
        <end position="792"/>
    </location>
</feature>
<feature type="transmembrane region" description="Helical" evidence="4">
    <location>
        <begin position="1589"/>
        <end position="1610"/>
    </location>
</feature>
<dbReference type="InterPro" id="IPR006212">
    <property type="entry name" value="Furin_repeat"/>
</dbReference>
<name>Q6BFY5_PARTE</name>
<dbReference type="SUPFAM" id="SSF57184">
    <property type="entry name" value="Growth factor receptor domain"/>
    <property type="match status" value="4"/>
</dbReference>
<feature type="chain" id="PRO_5004272033" evidence="5">
    <location>
        <begin position="21"/>
        <end position="1688"/>
    </location>
</feature>
<sequence>MDSFYIYMILLLVVTSNLQLQFTDLLQEKLSYYLDTSTSAQNLTCQSLTKVYRSPTTGTPRVMEFKINTAYGYNKLLYTLDLHVEKSFNSKLSFIESGKIIQEYEGTSYSFFSGNLCSFASLKTFIHFTSTTQMNEQQATLLIKIDSATTFWIKNLKIYAERCSQHCKICSDSSSCLECLPDFELNSIRQCICKEQFLTYFQGQCITQCPVNYIFDGFTCIQYAQLINLLYDDTASKFTLQPDYNTTQRVCQTTLGGKFVAGLFIQNEAIEYKINQPVGTATNILLEAEIYVLNYITNMQQRLSIKLNNNVIGHYLIIENGNFMNIQIVGAAKQHSCSIIGFTSCIKFIVLLNVENISDLSLISISINLPLEIKDISWALSYIKVNAITPLPIICPLKNYKNECVDKCPIHTRTSGNECISILNDYKFAKILRIEFTDRFAIKQNLDFDDPCDQITYFYHACYFYQNQYILGGEAIWQSKQLRIVNTMIQAHYKIKLFFKAILIDPINSDQTIIVSVDNQKYTLNMNSPNSYCFSSVATPGCIIQEDLGQTNPDYLINFEQEFDHSASQLEIFLYCNTKSPSITYCGLYDLVILLANCPPNCKLCSSDSICLQPESNIQVFYDCPSEGYFYSEGSCKTCQKFCKTCNSQTNCVACQDNYFQYGNICICKMNSKQAEITDCMSDNCHPSCSICQNQINLNTVSPYIKLNQLCAYCDHNEHKVLNINVCECFQGYYMDRSFIPSICQRCKETCKTCSDENTCITCFPDQNRLYYNYNCQCIDGYFETGFNPICIKCTTLCKSCLYKEDRCIKCYTEQYRILSKENTCVCQNGYYDNKADVCLKCSNNCNSCSDYSICTSCDELQFRVLNSQIKQCVCQEGYYDNNDLTCLPCYYTCSRCNNSNLISQCTLCPKTRQKSANNLDFFECKCRKGYFDNGYLECLSCHHVINPPNIHQCYSFCGDQIVQWNEECDDGNQVSRDGCDQCFIQNNNCIDNICLKCQYNQCLQCIDGYYINHDFACIQCSEECQTCESQQNNCIKCRFSNSNTEECLTCSQEHGFTNIDNQCLSICGDGIRTFQEFCDDGNLLNGDGCNQFCNIEDGYVCEVECLKINYIEILLQEDRLDNIYDSKRTIKLKFNQEIKISTNSSITSFVQITSNTPHLILTNISITDNSEFENGYYNIALDLDLELDSSAISPSINVIIQNHTLITNQQNQSFKTNRASIELIDFIKQDQIVIQNTKNLTQMSSYFLYILLGLAILAMIFGGLDIFWNLLDTLQLICYLKYFNITYPFNLQYYFTIFGFAEFDFIKTYFDFEYLITKYVDTPESDHKFYQEGYSTVFLLNIISVIIVFITTTTTFIIIKIVLYFLHKATKDFCEDIIMMETKQISIFTFLFYKLTNSCQKYFLKIICEFKSALIRTFMASAYDLNLAIFLQFKDLNFQNHILKLSSISALITFFLEIYFIYLCFQLMNKDLATLKLKETQQNYGSLFEGLKLVQNHFHHYFNLFVVIKKATFMAILVFLYDTPCLQISLVSILNLSQALLFLYNKPLEDQNELIKQIICELILWMSVMLILVYGFNEQTNILDSHQISNIGWMIIGFLSLILFLQLIIDCKQHFQFLDQKYQLFKRLRVWYNYYFQNNNNQSSLNTEHSQFSIVFNQRARQQTSAAKIQTQSNQVIQRRIISFKLS</sequence>
<keyword evidence="4" id="KW-0472">Membrane</keyword>
<dbReference type="Gene3D" id="2.10.220.10">
    <property type="entry name" value="Hormone Receptor, Insulin-like Growth Factor Receptor 1, Chain A, domain 2"/>
    <property type="match status" value="2"/>
</dbReference>
<accession>Q6BFY5</accession>
<organism evidence="7 8">
    <name type="scientific">Paramecium tetraurelia</name>
    <dbReference type="NCBI Taxonomy" id="5888"/>
    <lineage>
        <taxon>Eukaryota</taxon>
        <taxon>Sar</taxon>
        <taxon>Alveolata</taxon>
        <taxon>Ciliophora</taxon>
        <taxon>Intramacronucleata</taxon>
        <taxon>Oligohymenophorea</taxon>
        <taxon>Peniculida</taxon>
        <taxon>Parameciidae</taxon>
        <taxon>Paramecium</taxon>
    </lineage>
</organism>
<keyword evidence="2" id="KW-0677">Repeat</keyword>
<dbReference type="SMART" id="SM00181">
    <property type="entry name" value="EGF"/>
    <property type="match status" value="5"/>
</dbReference>
<dbReference type="SMART" id="SM00261">
    <property type="entry name" value="FU"/>
    <property type="match status" value="7"/>
</dbReference>
<evidence type="ECO:0000256" key="5">
    <source>
        <dbReference type="SAM" id="SignalP"/>
    </source>
</evidence>
<evidence type="ECO:0000256" key="3">
    <source>
        <dbReference type="ARBA" id="ARBA00023157"/>
    </source>
</evidence>
<feature type="transmembrane region" description="Helical" evidence="4">
    <location>
        <begin position="1446"/>
        <end position="1469"/>
    </location>
</feature>
<dbReference type="InterPro" id="IPR000742">
    <property type="entry name" value="EGF"/>
</dbReference>
<feature type="signal peptide" evidence="5">
    <location>
        <begin position="1"/>
        <end position="20"/>
    </location>
</feature>
<dbReference type="Proteomes" id="UP000000600">
    <property type="component" value="Chromosome"/>
</dbReference>
<gene>
    <name evidence="7" type="ORF">PTMB.237c</name>
</gene>
<evidence type="ECO:0000256" key="2">
    <source>
        <dbReference type="ARBA" id="ARBA00022737"/>
    </source>
</evidence>
<evidence type="ECO:0000256" key="4">
    <source>
        <dbReference type="SAM" id="Phobius"/>
    </source>
</evidence>
<evidence type="ECO:0000256" key="1">
    <source>
        <dbReference type="ARBA" id="ARBA00022729"/>
    </source>
</evidence>
<feature type="transmembrane region" description="Helical" evidence="4">
    <location>
        <begin position="1414"/>
        <end position="1434"/>
    </location>
</feature>
<dbReference type="PANTHER" id="PTHR15332:SF175">
    <property type="entry name" value="PROPROTEIN CONVERTASE SUBTILISIN_KEXIN TYPE 5-LIKE"/>
    <property type="match status" value="1"/>
</dbReference>
<keyword evidence="4" id="KW-1133">Transmembrane helix</keyword>
<dbReference type="InParanoid" id="Q6BFY5"/>
<evidence type="ECO:0000259" key="6">
    <source>
        <dbReference type="SMART" id="SM00181"/>
    </source>
</evidence>
<dbReference type="GeneID" id="79573889"/>
<dbReference type="RefSeq" id="XP_001347062.1">
    <property type="nucleotide sequence ID" value="XM_001347026.1"/>
</dbReference>
<feature type="domain" description="EGF-like" evidence="6">
    <location>
        <begin position="800"/>
        <end position="840"/>
    </location>
</feature>